<dbReference type="PANTHER" id="PTHR42973">
    <property type="entry name" value="BINDING OXIDOREDUCTASE, PUTATIVE (AFU_ORTHOLOGUE AFUA_1G17690)-RELATED"/>
    <property type="match status" value="1"/>
</dbReference>
<keyword evidence="4" id="KW-0274">FAD</keyword>
<evidence type="ECO:0000256" key="3">
    <source>
        <dbReference type="ARBA" id="ARBA00022630"/>
    </source>
</evidence>
<dbReference type="EMBL" id="BNBT01000012">
    <property type="protein sequence ID" value="GHE45400.1"/>
    <property type="molecule type" value="Genomic_DNA"/>
</dbReference>
<dbReference type="InterPro" id="IPR016166">
    <property type="entry name" value="FAD-bd_PCMH"/>
</dbReference>
<evidence type="ECO:0000313" key="7">
    <source>
        <dbReference type="EMBL" id="GHE45400.1"/>
    </source>
</evidence>
<dbReference type="Proteomes" id="UP000608024">
    <property type="component" value="Unassembled WGS sequence"/>
</dbReference>
<reference evidence="7" key="2">
    <citation type="submission" date="2020-09" db="EMBL/GenBank/DDBJ databases">
        <authorList>
            <person name="Sun Q."/>
            <person name="Ohkuma M."/>
        </authorList>
    </citation>
    <scope>NUCLEOTIDE SEQUENCE</scope>
    <source>
        <strain evidence="7">JCM 4784</strain>
    </source>
</reference>
<comment type="similarity">
    <text evidence="2">Belongs to the oxygen-dependent FAD-linked oxidoreductase family.</text>
</comment>
<dbReference type="InterPro" id="IPR036318">
    <property type="entry name" value="FAD-bd_PCMH-like_sf"/>
</dbReference>
<dbReference type="Gene3D" id="3.40.462.20">
    <property type="match status" value="1"/>
</dbReference>
<sequence length="574" mass="62470">MRETSEAHMAKQDRPLGRRSLLSGAAAVAGGAAVSTALPASAQAAPRSAAAMAAATAVDTATTPDYITVQPGDPRFPDLVRGINQRWVADPDYVRLVTTTGQAVRAVQDAVAAGKRLTVRSGGHCYEDFVFNKDVQVVIDMSGMTRVYYDEGRNAFAVEGGASNLQIYETLYKLYGVTLPAGSCASVGAGGHISGGGYGLLSRLHGLTVDHLYGVEVVTVDRNGTARAVVATRDSGDERLRDLWWAHTGGGGGNFGLITRYWLRSPGATGTDPSKLLPKPPSEVFVHATAFPWKDMTEASFTRLLQNWGTWHEQNSAPDSKYNSLFGLLKLNQKASANSEIVLLTQMDATVPNAQALLDDYLAAVSAGVGVTRRAMTQRAGEHAAMPQFAKPRTLPWYIATDYLSGGNPTLYGKYKSAYARKGFSAHQIKAMYKHLTRTDYSNGDALLQVDSYGCRINSVKPGDTAVPQRDSVLKLQYQTYWTNPADEAKHLAWIREFYQEVYAETGGVPVPNEINDGCYVNYPDKDLGDAAWNTSSTAWNSLYYKDNYARLQKAKATWDPKNVFRHAQSVRLP</sequence>
<accession>A0A918ZEI3</accession>
<reference evidence="7" key="1">
    <citation type="journal article" date="2014" name="Int. J. Syst. Evol. Microbiol.">
        <title>Complete genome sequence of Corynebacterium casei LMG S-19264T (=DSM 44701T), isolated from a smear-ripened cheese.</title>
        <authorList>
            <consortium name="US DOE Joint Genome Institute (JGI-PGF)"/>
            <person name="Walter F."/>
            <person name="Albersmeier A."/>
            <person name="Kalinowski J."/>
            <person name="Ruckert C."/>
        </authorList>
    </citation>
    <scope>NUCLEOTIDE SEQUENCE</scope>
    <source>
        <strain evidence="7">JCM 4784</strain>
    </source>
</reference>
<dbReference type="GO" id="GO:0016491">
    <property type="term" value="F:oxidoreductase activity"/>
    <property type="evidence" value="ECO:0007669"/>
    <property type="project" value="UniProtKB-KW"/>
</dbReference>
<dbReference type="SUPFAM" id="SSF56176">
    <property type="entry name" value="FAD-binding/transporter-associated domain-like"/>
    <property type="match status" value="1"/>
</dbReference>
<organism evidence="7 8">
    <name type="scientific">Streptomyces longispororuber</name>
    <dbReference type="NCBI Taxonomy" id="68230"/>
    <lineage>
        <taxon>Bacteria</taxon>
        <taxon>Bacillati</taxon>
        <taxon>Actinomycetota</taxon>
        <taxon>Actinomycetes</taxon>
        <taxon>Kitasatosporales</taxon>
        <taxon>Streptomycetaceae</taxon>
        <taxon>Streptomyces</taxon>
    </lineage>
</organism>
<dbReference type="InterPro" id="IPR006094">
    <property type="entry name" value="Oxid_FAD_bind_N"/>
</dbReference>
<keyword evidence="8" id="KW-1185">Reference proteome</keyword>
<evidence type="ECO:0000256" key="2">
    <source>
        <dbReference type="ARBA" id="ARBA00005466"/>
    </source>
</evidence>
<evidence type="ECO:0000256" key="5">
    <source>
        <dbReference type="ARBA" id="ARBA00023002"/>
    </source>
</evidence>
<dbReference type="PROSITE" id="PS51318">
    <property type="entry name" value="TAT"/>
    <property type="match status" value="1"/>
</dbReference>
<evidence type="ECO:0000256" key="4">
    <source>
        <dbReference type="ARBA" id="ARBA00022827"/>
    </source>
</evidence>
<evidence type="ECO:0000256" key="1">
    <source>
        <dbReference type="ARBA" id="ARBA00001974"/>
    </source>
</evidence>
<evidence type="ECO:0000313" key="8">
    <source>
        <dbReference type="Proteomes" id="UP000608024"/>
    </source>
</evidence>
<dbReference type="InterPro" id="IPR012951">
    <property type="entry name" value="BBE"/>
</dbReference>
<name>A0A918ZEI3_9ACTN</name>
<dbReference type="PANTHER" id="PTHR42973:SF39">
    <property type="entry name" value="FAD-BINDING PCMH-TYPE DOMAIN-CONTAINING PROTEIN"/>
    <property type="match status" value="1"/>
</dbReference>
<dbReference type="PROSITE" id="PS51387">
    <property type="entry name" value="FAD_PCMH"/>
    <property type="match status" value="1"/>
</dbReference>
<dbReference type="InterPro" id="IPR016169">
    <property type="entry name" value="FAD-bd_PCMH_sub2"/>
</dbReference>
<feature type="domain" description="FAD-binding PCMH-type" evidence="6">
    <location>
        <begin position="80"/>
        <end position="268"/>
    </location>
</feature>
<comment type="cofactor">
    <cofactor evidence="1">
        <name>FAD</name>
        <dbReference type="ChEBI" id="CHEBI:57692"/>
    </cofactor>
</comment>
<proteinExistence type="inferred from homology"/>
<dbReference type="Gene3D" id="3.30.465.10">
    <property type="match status" value="1"/>
</dbReference>
<evidence type="ECO:0000259" key="6">
    <source>
        <dbReference type="PROSITE" id="PS51387"/>
    </source>
</evidence>
<dbReference type="Pfam" id="PF01565">
    <property type="entry name" value="FAD_binding_4"/>
    <property type="match status" value="1"/>
</dbReference>
<dbReference type="GO" id="GO:0071949">
    <property type="term" value="F:FAD binding"/>
    <property type="evidence" value="ECO:0007669"/>
    <property type="project" value="InterPro"/>
</dbReference>
<keyword evidence="3" id="KW-0285">Flavoprotein</keyword>
<keyword evidence="5" id="KW-0560">Oxidoreductase</keyword>
<comment type="caution">
    <text evidence="7">The sequence shown here is derived from an EMBL/GenBank/DDBJ whole genome shotgun (WGS) entry which is preliminary data.</text>
</comment>
<dbReference type="Pfam" id="PF08031">
    <property type="entry name" value="BBE"/>
    <property type="match status" value="1"/>
</dbReference>
<dbReference type="InterPro" id="IPR050416">
    <property type="entry name" value="FAD-linked_Oxidoreductase"/>
</dbReference>
<gene>
    <name evidence="7" type="ORF">GCM10018785_13910</name>
</gene>
<dbReference type="AlphaFoldDB" id="A0A918ZEI3"/>
<dbReference type="InterPro" id="IPR006311">
    <property type="entry name" value="TAT_signal"/>
</dbReference>
<protein>
    <submittedName>
        <fullName evidence="7">FAD-linked oxidase</fullName>
    </submittedName>
</protein>